<keyword evidence="3" id="KW-0479">Metal-binding</keyword>
<organism evidence="5 6">
    <name type="scientific">Parvularcula mediterranea</name>
    <dbReference type="NCBI Taxonomy" id="2732508"/>
    <lineage>
        <taxon>Bacteria</taxon>
        <taxon>Pseudomonadati</taxon>
        <taxon>Pseudomonadota</taxon>
        <taxon>Alphaproteobacteria</taxon>
        <taxon>Parvularculales</taxon>
        <taxon>Parvularculaceae</taxon>
        <taxon>Parvularcula</taxon>
    </lineage>
</organism>
<keyword evidence="1" id="KW-0378">Hydrolase</keyword>
<dbReference type="PROSITE" id="PS51257">
    <property type="entry name" value="PROKAR_LIPOPROTEIN"/>
    <property type="match status" value="1"/>
</dbReference>
<dbReference type="AlphaFoldDB" id="A0A7Y3W581"/>
<comment type="cofactor">
    <cofactor evidence="3">
        <name>Zn(2+)</name>
        <dbReference type="ChEBI" id="CHEBI:29105"/>
    </cofactor>
    <text evidence="3">Binds 1 divalent metal cation per subunit.</text>
</comment>
<accession>A0A7Y3W581</accession>
<dbReference type="PANTHER" id="PTHR47572:SF4">
    <property type="entry name" value="LACTONASE DRP35"/>
    <property type="match status" value="1"/>
</dbReference>
<dbReference type="GO" id="GO:0016787">
    <property type="term" value="F:hydrolase activity"/>
    <property type="evidence" value="ECO:0007669"/>
    <property type="project" value="UniProtKB-KW"/>
</dbReference>
<dbReference type="GO" id="GO:0046872">
    <property type="term" value="F:metal ion binding"/>
    <property type="evidence" value="ECO:0007669"/>
    <property type="project" value="UniProtKB-KW"/>
</dbReference>
<dbReference type="InterPro" id="IPR005511">
    <property type="entry name" value="SMP-30"/>
</dbReference>
<comment type="caution">
    <text evidence="5">The sequence shown here is derived from an EMBL/GenBank/DDBJ whole genome shotgun (WGS) entry which is preliminary data.</text>
</comment>
<reference evidence="5 6" key="1">
    <citation type="submission" date="2020-05" db="EMBL/GenBank/DDBJ databases">
        <title>Parvularcula mediterraneae sp. nov., isolated from polypropylene straw from shallow seawater of the seashore of Laganas in Zakynthos island, Greece.</title>
        <authorList>
            <person name="Szabo I."/>
            <person name="Al-Omari J."/>
            <person name="Rado J."/>
            <person name="Szerdahelyi G.S."/>
        </authorList>
    </citation>
    <scope>NUCLEOTIDE SEQUENCE [LARGE SCALE GENOMIC DNA]</scope>
    <source>
        <strain evidence="5 6">ZS-1/3</strain>
    </source>
</reference>
<feature type="binding site" evidence="3">
    <location>
        <position position="149"/>
    </location>
    <ligand>
        <name>substrate</name>
    </ligand>
</feature>
<dbReference type="PRINTS" id="PR01790">
    <property type="entry name" value="SMP30FAMILY"/>
</dbReference>
<dbReference type="EMBL" id="JABFCX010000002">
    <property type="protein sequence ID" value="NNU16238.1"/>
    <property type="molecule type" value="Genomic_DNA"/>
</dbReference>
<name>A0A7Y3W581_9PROT</name>
<evidence type="ECO:0000256" key="1">
    <source>
        <dbReference type="ARBA" id="ARBA00022801"/>
    </source>
</evidence>
<evidence type="ECO:0000256" key="2">
    <source>
        <dbReference type="PIRSR" id="PIRSR605511-1"/>
    </source>
</evidence>
<feature type="binding site" evidence="3">
    <location>
        <position position="204"/>
    </location>
    <ligand>
        <name>a divalent metal cation</name>
        <dbReference type="ChEBI" id="CHEBI:60240"/>
    </ligand>
</feature>
<feature type="binding site" evidence="3">
    <location>
        <position position="172"/>
    </location>
    <ligand>
        <name>substrate</name>
    </ligand>
</feature>
<dbReference type="PROSITE" id="PS51318">
    <property type="entry name" value="TAT"/>
    <property type="match status" value="1"/>
</dbReference>
<evidence type="ECO:0000256" key="3">
    <source>
        <dbReference type="PIRSR" id="PIRSR605511-2"/>
    </source>
</evidence>
<keyword evidence="3" id="KW-0862">Zinc</keyword>
<feature type="active site" description="Proton donor/acceptor" evidence="2">
    <location>
        <position position="259"/>
    </location>
</feature>
<dbReference type="InterPro" id="IPR006311">
    <property type="entry name" value="TAT_signal"/>
</dbReference>
<dbReference type="SUPFAM" id="SSF63829">
    <property type="entry name" value="Calcium-dependent phosphotriesterase"/>
    <property type="match status" value="1"/>
</dbReference>
<evidence type="ECO:0000259" key="4">
    <source>
        <dbReference type="Pfam" id="PF08450"/>
    </source>
</evidence>
<dbReference type="InterPro" id="IPR011042">
    <property type="entry name" value="6-blade_b-propeller_TolB-like"/>
</dbReference>
<dbReference type="Gene3D" id="2.120.10.30">
    <property type="entry name" value="TolB, C-terminal domain"/>
    <property type="match status" value="1"/>
</dbReference>
<feature type="binding site" evidence="3">
    <location>
        <position position="52"/>
    </location>
    <ligand>
        <name>a divalent metal cation</name>
        <dbReference type="ChEBI" id="CHEBI:60240"/>
    </ligand>
</feature>
<sequence>MFDRRTFLLASAASVAACSRETPSTEAAASPKSILAAGAELEVLAEGYGWSEGPTWDYDRGALYFTDVPGNTAYQWTRASGVEVFLQPSGTDSAEGFREPGANGLCYEGEGKLLVCNHGLRRVERLDIATGERTPLASSYNGEPFNSPNDICKAADGTIYFTDPPYGLQGQDDSPMKRQDSNGVYRLKTDGTVERLLSDMVRPNGIALSPDESTLYITQSDRVQPILRRATPTAAGLDDVRTLMDISPYMGEDTPGYADGMAIAASGEVLVAGPGGVLVISPEGELVERIMTDSAAANCCFGEDGTTLFITAHKRLLRVRTTLTGAKFA</sequence>
<keyword evidence="6" id="KW-1185">Reference proteome</keyword>
<dbReference type="Proteomes" id="UP000536835">
    <property type="component" value="Unassembled WGS sequence"/>
</dbReference>
<gene>
    <name evidence="5" type="ORF">HK107_07885</name>
</gene>
<dbReference type="PANTHER" id="PTHR47572">
    <property type="entry name" value="LIPOPROTEIN-RELATED"/>
    <property type="match status" value="1"/>
</dbReference>
<proteinExistence type="predicted"/>
<evidence type="ECO:0000313" key="5">
    <source>
        <dbReference type="EMBL" id="NNU16238.1"/>
    </source>
</evidence>
<protein>
    <submittedName>
        <fullName evidence="5">SMP-30/gluconolactonase/LRE family protein</fullName>
    </submittedName>
</protein>
<evidence type="ECO:0000313" key="6">
    <source>
        <dbReference type="Proteomes" id="UP000536835"/>
    </source>
</evidence>
<feature type="domain" description="SMP-30/Gluconolactonase/LRE-like region" evidence="4">
    <location>
        <begin position="50"/>
        <end position="313"/>
    </location>
</feature>
<dbReference type="Pfam" id="PF08450">
    <property type="entry name" value="SGL"/>
    <property type="match status" value="1"/>
</dbReference>
<feature type="binding site" evidence="3">
    <location>
        <position position="259"/>
    </location>
    <ligand>
        <name>a divalent metal cation</name>
        <dbReference type="ChEBI" id="CHEBI:60240"/>
    </ligand>
</feature>
<dbReference type="InterPro" id="IPR013658">
    <property type="entry name" value="SGL"/>
</dbReference>
<dbReference type="InterPro" id="IPR051262">
    <property type="entry name" value="SMP-30/CGR1_Lactonase"/>
</dbReference>